<accession>A0AAE3HAR0</accession>
<proteinExistence type="predicted"/>
<comment type="caution">
    <text evidence="1">The sequence shown here is derived from an EMBL/GenBank/DDBJ whole genome shotgun (WGS) entry which is preliminary data.</text>
</comment>
<gene>
    <name evidence="1" type="ORF">PV02_06990</name>
</gene>
<reference evidence="1 2" key="1">
    <citation type="journal article" date="2011" name="Appl. Environ. Microbiol.">
        <title>Methanogenic archaea isolated from Taiwan's Chelungpu fault.</title>
        <authorList>
            <person name="Wu S.Y."/>
            <person name="Lai M.C."/>
        </authorList>
    </citation>
    <scope>NUCLEOTIDE SEQUENCE [LARGE SCALE GENOMIC DNA]</scope>
    <source>
        <strain evidence="1 2">St545Mb</strain>
    </source>
</reference>
<dbReference type="Pfam" id="PF19101">
    <property type="entry name" value="DUF5788"/>
    <property type="match status" value="1"/>
</dbReference>
<keyword evidence="2" id="KW-1185">Reference proteome</keyword>
<evidence type="ECO:0000313" key="1">
    <source>
        <dbReference type="EMBL" id="MCQ6962830.1"/>
    </source>
</evidence>
<organism evidence="1 2">
    <name type="scientific">Methanolobus chelungpuianus</name>
    <dbReference type="NCBI Taxonomy" id="502115"/>
    <lineage>
        <taxon>Archaea</taxon>
        <taxon>Methanobacteriati</taxon>
        <taxon>Methanobacteriota</taxon>
        <taxon>Stenosarchaea group</taxon>
        <taxon>Methanomicrobia</taxon>
        <taxon>Methanosarcinales</taxon>
        <taxon>Methanosarcinaceae</taxon>
        <taxon>Methanolobus</taxon>
    </lineage>
</organism>
<dbReference type="Proteomes" id="UP001206983">
    <property type="component" value="Unassembled WGS sequence"/>
</dbReference>
<dbReference type="AlphaFoldDB" id="A0AAE3HAR0"/>
<protein>
    <submittedName>
        <fullName evidence="1">Methyl-accepting chemotaxis protein</fullName>
    </submittedName>
</protein>
<sequence>MSETSEDRTITEHERKHLLAALHRRLIWVGREIPYNIELNGKKYNPHTVVWELLNKKKLDNKDREFIDRCILHISEKAKEDELELATGQLTEEEAKKLFDETAGLLRTLMDLRDIEEGVSKEKEKEFFETFNRERVAEARRWISFLKETGEIK</sequence>
<dbReference type="EMBL" id="JTEO01000004">
    <property type="protein sequence ID" value="MCQ6962830.1"/>
    <property type="molecule type" value="Genomic_DNA"/>
</dbReference>
<name>A0AAE3HAR0_9EURY</name>
<evidence type="ECO:0000313" key="2">
    <source>
        <dbReference type="Proteomes" id="UP001206983"/>
    </source>
</evidence>
<dbReference type="InterPro" id="IPR043900">
    <property type="entry name" value="DUF5788"/>
</dbReference>
<dbReference type="RefSeq" id="WP_256622681.1">
    <property type="nucleotide sequence ID" value="NZ_JTEO01000004.1"/>
</dbReference>